<accession>A0A916UKP6</accession>
<proteinExistence type="predicted"/>
<dbReference type="Proteomes" id="UP000641514">
    <property type="component" value="Unassembled WGS sequence"/>
</dbReference>
<keyword evidence="1" id="KW-1133">Transmembrane helix</keyword>
<keyword evidence="1" id="KW-0472">Membrane</keyword>
<keyword evidence="3" id="KW-1185">Reference proteome</keyword>
<organism evidence="2 3">
    <name type="scientific">Hoyosella rhizosphaerae</name>
    <dbReference type="NCBI Taxonomy" id="1755582"/>
    <lineage>
        <taxon>Bacteria</taxon>
        <taxon>Bacillati</taxon>
        <taxon>Actinomycetota</taxon>
        <taxon>Actinomycetes</taxon>
        <taxon>Mycobacteriales</taxon>
        <taxon>Hoyosellaceae</taxon>
        <taxon>Hoyosella</taxon>
    </lineage>
</organism>
<feature type="transmembrane region" description="Helical" evidence="1">
    <location>
        <begin position="132"/>
        <end position="154"/>
    </location>
</feature>
<keyword evidence="1" id="KW-0812">Transmembrane</keyword>
<name>A0A916UKP6_9ACTN</name>
<sequence length="173" mass="18531">MKSSGKRPRRTPPHDVITAFQLWLGILALGIATIPVRVLLMVQNLDDSTAVLLEQVEQQDSLSLTEEQARMWATVAIGAVGVIFVLIFGALLVAAFAMRAGRPWARVVLTAVGIVLVVFAIPALFAGGQTGVLPFVDSALGLVQAVLAVGAIIAMHREESNRYFAGEKRRESA</sequence>
<comment type="caution">
    <text evidence="2">The sequence shown here is derived from an EMBL/GenBank/DDBJ whole genome shotgun (WGS) entry which is preliminary data.</text>
</comment>
<reference evidence="2" key="2">
    <citation type="submission" date="2020-09" db="EMBL/GenBank/DDBJ databases">
        <authorList>
            <person name="Sun Q."/>
            <person name="Zhou Y."/>
        </authorList>
    </citation>
    <scope>NUCLEOTIDE SEQUENCE</scope>
    <source>
        <strain evidence="2">CGMCC 1.15478</strain>
    </source>
</reference>
<feature type="transmembrane region" description="Helical" evidence="1">
    <location>
        <begin position="71"/>
        <end position="97"/>
    </location>
</feature>
<gene>
    <name evidence="2" type="ORF">GCM10011410_29710</name>
</gene>
<feature type="transmembrane region" description="Helical" evidence="1">
    <location>
        <begin position="104"/>
        <end position="126"/>
    </location>
</feature>
<dbReference type="AlphaFoldDB" id="A0A916UKP6"/>
<reference evidence="2" key="1">
    <citation type="journal article" date="2014" name="Int. J. Syst. Evol. Microbiol.">
        <title>Complete genome sequence of Corynebacterium casei LMG S-19264T (=DSM 44701T), isolated from a smear-ripened cheese.</title>
        <authorList>
            <consortium name="US DOE Joint Genome Institute (JGI-PGF)"/>
            <person name="Walter F."/>
            <person name="Albersmeier A."/>
            <person name="Kalinowski J."/>
            <person name="Ruckert C."/>
        </authorList>
    </citation>
    <scope>NUCLEOTIDE SEQUENCE</scope>
    <source>
        <strain evidence="2">CGMCC 1.15478</strain>
    </source>
</reference>
<dbReference type="EMBL" id="BMJH01000003">
    <property type="protein sequence ID" value="GGC74466.1"/>
    <property type="molecule type" value="Genomic_DNA"/>
</dbReference>
<feature type="transmembrane region" description="Helical" evidence="1">
    <location>
        <begin position="20"/>
        <end position="40"/>
    </location>
</feature>
<evidence type="ECO:0000313" key="2">
    <source>
        <dbReference type="EMBL" id="GGC74466.1"/>
    </source>
</evidence>
<protein>
    <submittedName>
        <fullName evidence="2">Uncharacterized protein</fullName>
    </submittedName>
</protein>
<evidence type="ECO:0000256" key="1">
    <source>
        <dbReference type="SAM" id="Phobius"/>
    </source>
</evidence>
<evidence type="ECO:0000313" key="3">
    <source>
        <dbReference type="Proteomes" id="UP000641514"/>
    </source>
</evidence>